<name>A0A9W6BHP9_9CHLO</name>
<evidence type="ECO:0000313" key="9">
    <source>
        <dbReference type="Proteomes" id="UP001165080"/>
    </source>
</evidence>
<dbReference type="Proteomes" id="UP001165080">
    <property type="component" value="Unassembled WGS sequence"/>
</dbReference>
<dbReference type="GO" id="GO:0005516">
    <property type="term" value="F:calmodulin binding"/>
    <property type="evidence" value="ECO:0007669"/>
    <property type="project" value="TreeGrafter"/>
</dbReference>
<evidence type="ECO:0000256" key="4">
    <source>
        <dbReference type="ARBA" id="ARBA00023212"/>
    </source>
</evidence>
<evidence type="ECO:0000256" key="3">
    <source>
        <dbReference type="ARBA" id="ARBA00022490"/>
    </source>
</evidence>
<evidence type="ECO:0000256" key="6">
    <source>
        <dbReference type="SAM" id="MobiDB-lite"/>
    </source>
</evidence>
<evidence type="ECO:0000256" key="1">
    <source>
        <dbReference type="ARBA" id="ARBA00004138"/>
    </source>
</evidence>
<dbReference type="PANTHER" id="PTHR21490">
    <property type="entry name" value="ENKURIN-RELATED"/>
    <property type="match status" value="1"/>
</dbReference>
<gene>
    <name evidence="8" type="primary">PLEST003967</name>
    <name evidence="8" type="ORF">PLESTB_000572600</name>
</gene>
<organism evidence="8 9">
    <name type="scientific">Pleodorina starrii</name>
    <dbReference type="NCBI Taxonomy" id="330485"/>
    <lineage>
        <taxon>Eukaryota</taxon>
        <taxon>Viridiplantae</taxon>
        <taxon>Chlorophyta</taxon>
        <taxon>core chlorophytes</taxon>
        <taxon>Chlorophyceae</taxon>
        <taxon>CS clade</taxon>
        <taxon>Chlamydomonadales</taxon>
        <taxon>Volvocaceae</taxon>
        <taxon>Pleodorina</taxon>
    </lineage>
</organism>
<accession>A0A9W6BHP9</accession>
<sequence>MQEESVYALIPNPQEMPSRPPMHNSKFPGKTHPAEFEFGQNKVQPHATMGRPDGANGPTKLRPHEKEPKLPSPGPPTHPKEKIRPPVPSKDEVPKMGLTSNKNFITSNAVDVMLAKPGKVPQPEFQWTQKPDYGKVPLYLKRNKERISKEKEQFSQFIRVREAPDANAHVSQLSPDDRQQLIRHLKAKWGSVNTAYQGLSLTTDTAMKKIRKEAMERDLAEIERDIRTLERGEVVLVVDD</sequence>
<comment type="caution">
    <text evidence="8">The sequence shown here is derived from an EMBL/GenBank/DDBJ whole genome shotgun (WGS) entry which is preliminary data.</text>
</comment>
<dbReference type="GO" id="GO:0005856">
    <property type="term" value="C:cytoskeleton"/>
    <property type="evidence" value="ECO:0007669"/>
    <property type="project" value="UniProtKB-SubCell"/>
</dbReference>
<proteinExistence type="predicted"/>
<feature type="compositionally biased region" description="Basic and acidic residues" evidence="6">
    <location>
        <begin position="78"/>
        <end position="94"/>
    </location>
</feature>
<evidence type="ECO:0000256" key="5">
    <source>
        <dbReference type="ARBA" id="ARBA00023273"/>
    </source>
</evidence>
<dbReference type="GO" id="GO:0005929">
    <property type="term" value="C:cilium"/>
    <property type="evidence" value="ECO:0007669"/>
    <property type="project" value="UniProtKB-SubCell"/>
</dbReference>
<evidence type="ECO:0000256" key="2">
    <source>
        <dbReference type="ARBA" id="ARBA00004245"/>
    </source>
</evidence>
<dbReference type="InterPro" id="IPR027012">
    <property type="entry name" value="Enkurin_dom"/>
</dbReference>
<evidence type="ECO:0000259" key="7">
    <source>
        <dbReference type="PROSITE" id="PS51665"/>
    </source>
</evidence>
<keyword evidence="5" id="KW-0966">Cell projection</keyword>
<feature type="domain" description="Enkurin" evidence="7">
    <location>
        <begin position="142"/>
        <end position="237"/>
    </location>
</feature>
<dbReference type="Pfam" id="PF13864">
    <property type="entry name" value="Enkurin"/>
    <property type="match status" value="1"/>
</dbReference>
<evidence type="ECO:0000313" key="8">
    <source>
        <dbReference type="EMBL" id="GLC52010.1"/>
    </source>
</evidence>
<keyword evidence="4" id="KW-0206">Cytoskeleton</keyword>
<keyword evidence="3" id="KW-0963">Cytoplasm</keyword>
<dbReference type="PANTHER" id="PTHR21490:SF0">
    <property type="entry name" value="ENKURIN"/>
    <property type="match status" value="1"/>
</dbReference>
<keyword evidence="9" id="KW-1185">Reference proteome</keyword>
<comment type="subcellular location">
    <subcellularLocation>
        <location evidence="1">Cell projection</location>
        <location evidence="1">Cilium</location>
    </subcellularLocation>
    <subcellularLocation>
        <location evidence="2">Cytoplasm</location>
        <location evidence="2">Cytoskeleton</location>
    </subcellularLocation>
</comment>
<dbReference type="AlphaFoldDB" id="A0A9W6BHP9"/>
<protein>
    <recommendedName>
        <fullName evidence="7">Enkurin domain-containing protein</fullName>
    </recommendedName>
</protein>
<reference evidence="8 9" key="1">
    <citation type="journal article" date="2023" name="Commun. Biol.">
        <title>Reorganization of the ancestral sex-determining regions during the evolution of trioecy in Pleodorina starrii.</title>
        <authorList>
            <person name="Takahashi K."/>
            <person name="Suzuki S."/>
            <person name="Kawai-Toyooka H."/>
            <person name="Yamamoto K."/>
            <person name="Hamaji T."/>
            <person name="Ootsuki R."/>
            <person name="Yamaguchi H."/>
            <person name="Kawachi M."/>
            <person name="Higashiyama T."/>
            <person name="Nozaki H."/>
        </authorList>
    </citation>
    <scope>NUCLEOTIDE SEQUENCE [LARGE SCALE GENOMIC DNA]</scope>
    <source>
        <strain evidence="8 9">NIES-4479</strain>
    </source>
</reference>
<dbReference type="EMBL" id="BRXU01000005">
    <property type="protein sequence ID" value="GLC52010.1"/>
    <property type="molecule type" value="Genomic_DNA"/>
</dbReference>
<dbReference type="InterPro" id="IPR052102">
    <property type="entry name" value="Enkurin_domain-protein"/>
</dbReference>
<dbReference type="PROSITE" id="PS51665">
    <property type="entry name" value="ENKURIN"/>
    <property type="match status" value="1"/>
</dbReference>
<feature type="region of interest" description="Disordered" evidence="6">
    <location>
        <begin position="1"/>
        <end position="100"/>
    </location>
</feature>